<evidence type="ECO:0000313" key="2">
    <source>
        <dbReference type="EMBL" id="MFC4819974.1"/>
    </source>
</evidence>
<proteinExistence type="predicted"/>
<organism evidence="2 3">
    <name type="scientific">Dokdonella ginsengisoli</name>
    <dbReference type="NCBI Taxonomy" id="363846"/>
    <lineage>
        <taxon>Bacteria</taxon>
        <taxon>Pseudomonadati</taxon>
        <taxon>Pseudomonadota</taxon>
        <taxon>Gammaproteobacteria</taxon>
        <taxon>Lysobacterales</taxon>
        <taxon>Rhodanobacteraceae</taxon>
        <taxon>Dokdonella</taxon>
    </lineage>
</organism>
<protein>
    <submittedName>
        <fullName evidence="2">DUF6607 family protein</fullName>
    </submittedName>
</protein>
<evidence type="ECO:0000256" key="1">
    <source>
        <dbReference type="SAM" id="SignalP"/>
    </source>
</evidence>
<feature type="chain" id="PRO_5046517325" evidence="1">
    <location>
        <begin position="23"/>
        <end position="348"/>
    </location>
</feature>
<reference evidence="3" key="1">
    <citation type="journal article" date="2019" name="Int. J. Syst. Evol. Microbiol.">
        <title>The Global Catalogue of Microorganisms (GCM) 10K type strain sequencing project: providing services to taxonomists for standard genome sequencing and annotation.</title>
        <authorList>
            <consortium name="The Broad Institute Genomics Platform"/>
            <consortium name="The Broad Institute Genome Sequencing Center for Infectious Disease"/>
            <person name="Wu L."/>
            <person name="Ma J."/>
        </authorList>
    </citation>
    <scope>NUCLEOTIDE SEQUENCE [LARGE SCALE GENOMIC DNA]</scope>
    <source>
        <strain evidence="3">CCUG 30340</strain>
    </source>
</reference>
<evidence type="ECO:0000313" key="3">
    <source>
        <dbReference type="Proteomes" id="UP001595886"/>
    </source>
</evidence>
<keyword evidence="3" id="KW-1185">Reference proteome</keyword>
<name>A0ABV9QTN7_9GAMM</name>
<dbReference type="PROSITE" id="PS51257">
    <property type="entry name" value="PROKAR_LIPOPROTEIN"/>
    <property type="match status" value="1"/>
</dbReference>
<dbReference type="Proteomes" id="UP001595886">
    <property type="component" value="Unassembled WGS sequence"/>
</dbReference>
<comment type="caution">
    <text evidence="2">The sequence shown here is derived from an EMBL/GenBank/DDBJ whole genome shotgun (WGS) entry which is preliminary data.</text>
</comment>
<dbReference type="EMBL" id="JBHSHD010000006">
    <property type="protein sequence ID" value="MFC4819974.1"/>
    <property type="molecule type" value="Genomic_DNA"/>
</dbReference>
<dbReference type="InterPro" id="IPR046715">
    <property type="entry name" value="DUF6607"/>
</dbReference>
<gene>
    <name evidence="2" type="ORF">ACFO6Q_06545</name>
</gene>
<accession>A0ABV9QTN7</accession>
<dbReference type="RefSeq" id="WP_380019791.1">
    <property type="nucleotide sequence ID" value="NZ_JBHSHD010000006.1"/>
</dbReference>
<dbReference type="Pfam" id="PF20311">
    <property type="entry name" value="DUF6607"/>
    <property type="match status" value="1"/>
</dbReference>
<sequence length="348" mass="38452">MRPSLPALVALAVLALSGCASYAAKPAKEAPRPLAEAAPANYTPPCASTPSTPEAAFECDRKSILAMAGEFRVRFAFDETAALAPGYAPRAAQRSGGTELVEVIADTGERISLQHILVLGKDHTVVKHWRQDWQYQPRQILSFRGLGRFQTQPVAEADARGAWSQTVYEVDDAPRYAGVGRWVHANGENVWESARVWRPLPRREYTKRSDYQALEVINRHALTPGGWVHEQDNTKLALTPGGGVQALARERGINSYTRIADYDFGAGREYWKKTTAFWSDLRAEWARYEAAHPNFTTSPEPNGEPRIEKFFALAERAEKGETVPAADIRAVFDEYVRASAAGIASRSP</sequence>
<feature type="signal peptide" evidence="1">
    <location>
        <begin position="1"/>
        <end position="22"/>
    </location>
</feature>
<keyword evidence="1" id="KW-0732">Signal</keyword>